<sequence>MIKKILILDGHTRQTLPMSKALKKAGHFVTLLCPNKVCMGYVSRWPDRKFICPDAKTHPQDFIQKLTVILKKETYDLVIPHFDYSAKIISENKDILSKYSKLAVNDFNIFMKARDKSETMRLCMENNIPHTKTYYSGENPIPKNILNHIEYPVVIKPVFAESARGFHKIENPDQIESIFDEVVKQYGKTLIQEYIPQTDIQYKCEVFIGNDNEVKAAVVFSKVRWYPVDGGSSTFNLTVSRSDIVNTCTKLLKKMEWKGYADVDLIQDPRTGVAKVMEINPRITGSVKIAFDAGVNFANMIVDDAFGKKIVPVEYETGIGLRMFHKDILWFIKSSDRFIAKPSWFNFFDGTSSDQIISLSDPLPSIFFTLEGLFKLFKGR</sequence>
<evidence type="ECO:0000313" key="3">
    <source>
        <dbReference type="EMBL" id="TKS56980.1"/>
    </source>
</evidence>
<dbReference type="RefSeq" id="WP_138930684.1">
    <property type="nucleotide sequence ID" value="NZ_SWMU01000001.1"/>
</dbReference>
<dbReference type="EMBL" id="SWMU01000001">
    <property type="protein sequence ID" value="TKS56980.1"/>
    <property type="molecule type" value="Genomic_DNA"/>
</dbReference>
<evidence type="ECO:0000259" key="2">
    <source>
        <dbReference type="PROSITE" id="PS50975"/>
    </source>
</evidence>
<name>A0A4U5TRS9_9FLAO</name>
<dbReference type="GO" id="GO:0005524">
    <property type="term" value="F:ATP binding"/>
    <property type="evidence" value="ECO:0007669"/>
    <property type="project" value="UniProtKB-UniRule"/>
</dbReference>
<dbReference type="InterPro" id="IPR003806">
    <property type="entry name" value="ATP-grasp_PylC-type"/>
</dbReference>
<gene>
    <name evidence="3" type="ORF">FCN74_00730</name>
</gene>
<comment type="caution">
    <text evidence="3">The sequence shown here is derived from an EMBL/GenBank/DDBJ whole genome shotgun (WGS) entry which is preliminary data.</text>
</comment>
<keyword evidence="1" id="KW-0067">ATP-binding</keyword>
<feature type="domain" description="ATP-grasp" evidence="2">
    <location>
        <begin position="120"/>
        <end position="306"/>
    </location>
</feature>
<dbReference type="Gene3D" id="3.30.1490.20">
    <property type="entry name" value="ATP-grasp fold, A domain"/>
    <property type="match status" value="1"/>
</dbReference>
<evidence type="ECO:0000256" key="1">
    <source>
        <dbReference type="PROSITE-ProRule" id="PRU00409"/>
    </source>
</evidence>
<dbReference type="GO" id="GO:0018169">
    <property type="term" value="F:ribosomal S6-glutamic acid ligase activity"/>
    <property type="evidence" value="ECO:0007669"/>
    <property type="project" value="TreeGrafter"/>
</dbReference>
<dbReference type="GO" id="GO:0046872">
    <property type="term" value="F:metal ion binding"/>
    <property type="evidence" value="ECO:0007669"/>
    <property type="project" value="InterPro"/>
</dbReference>
<keyword evidence="4" id="KW-1185">Reference proteome</keyword>
<dbReference type="InterPro" id="IPR011761">
    <property type="entry name" value="ATP-grasp"/>
</dbReference>
<keyword evidence="1" id="KW-0547">Nucleotide-binding</keyword>
<evidence type="ECO:0000313" key="4">
    <source>
        <dbReference type="Proteomes" id="UP000306552"/>
    </source>
</evidence>
<reference evidence="3 4" key="1">
    <citation type="submission" date="2019-04" db="EMBL/GenBank/DDBJ databases">
        <title>Psychroflexus halotolerans sp. nov., isolated from a marine solar saltern.</title>
        <authorList>
            <person name="Feng X."/>
        </authorList>
    </citation>
    <scope>NUCLEOTIDE SEQUENCE [LARGE SCALE GENOMIC DNA]</scope>
    <source>
        <strain evidence="3 4">WDS2C27</strain>
    </source>
</reference>
<dbReference type="Pfam" id="PF02655">
    <property type="entry name" value="ATP-grasp_3"/>
    <property type="match status" value="1"/>
</dbReference>
<dbReference type="AlphaFoldDB" id="A0A4U5TRS9"/>
<dbReference type="GO" id="GO:0005737">
    <property type="term" value="C:cytoplasm"/>
    <property type="evidence" value="ECO:0007669"/>
    <property type="project" value="TreeGrafter"/>
</dbReference>
<proteinExistence type="predicted"/>
<accession>A0A4U5TRS9</accession>
<dbReference type="Proteomes" id="UP000306552">
    <property type="component" value="Unassembled WGS sequence"/>
</dbReference>
<dbReference type="PANTHER" id="PTHR21621">
    <property type="entry name" value="RIBOSOMAL PROTEIN S6 MODIFICATION PROTEIN"/>
    <property type="match status" value="1"/>
</dbReference>
<dbReference type="InterPro" id="IPR013815">
    <property type="entry name" value="ATP_grasp_subdomain_1"/>
</dbReference>
<dbReference type="SUPFAM" id="SSF56059">
    <property type="entry name" value="Glutathione synthetase ATP-binding domain-like"/>
    <property type="match status" value="1"/>
</dbReference>
<dbReference type="OrthoDB" id="9803907at2"/>
<dbReference type="GO" id="GO:0009432">
    <property type="term" value="P:SOS response"/>
    <property type="evidence" value="ECO:0007669"/>
    <property type="project" value="TreeGrafter"/>
</dbReference>
<protein>
    <submittedName>
        <fullName evidence="3">ATP-grasp domain-containing protein</fullName>
    </submittedName>
</protein>
<dbReference type="Gene3D" id="3.30.470.20">
    <property type="entry name" value="ATP-grasp fold, B domain"/>
    <property type="match status" value="1"/>
</dbReference>
<dbReference type="PROSITE" id="PS50975">
    <property type="entry name" value="ATP_GRASP"/>
    <property type="match status" value="1"/>
</dbReference>
<dbReference type="Gene3D" id="3.40.50.20">
    <property type="match status" value="1"/>
</dbReference>
<dbReference type="PANTHER" id="PTHR21621:SF0">
    <property type="entry name" value="BETA-CITRYLGLUTAMATE SYNTHASE B-RELATED"/>
    <property type="match status" value="1"/>
</dbReference>
<organism evidence="3 4">
    <name type="scientific">Mesohalobacter halotolerans</name>
    <dbReference type="NCBI Taxonomy" id="1883405"/>
    <lineage>
        <taxon>Bacteria</taxon>
        <taxon>Pseudomonadati</taxon>
        <taxon>Bacteroidota</taxon>
        <taxon>Flavobacteriia</taxon>
        <taxon>Flavobacteriales</taxon>
        <taxon>Flavobacteriaceae</taxon>
        <taxon>Mesohalobacter</taxon>
    </lineage>
</organism>